<dbReference type="SUPFAM" id="SSF55961">
    <property type="entry name" value="Bet v1-like"/>
    <property type="match status" value="1"/>
</dbReference>
<evidence type="ECO:0008006" key="3">
    <source>
        <dbReference type="Google" id="ProtNLM"/>
    </source>
</evidence>
<evidence type="ECO:0000313" key="2">
    <source>
        <dbReference type="Proteomes" id="UP001055247"/>
    </source>
</evidence>
<name>A0AAV4ZEQ7_9HYPH</name>
<dbReference type="Gene3D" id="3.30.530.20">
    <property type="match status" value="1"/>
</dbReference>
<evidence type="ECO:0000313" key="1">
    <source>
        <dbReference type="EMBL" id="GJD86901.1"/>
    </source>
</evidence>
<protein>
    <recommendedName>
        <fullName evidence="3">SRPBCC family protein</fullName>
    </recommendedName>
</protein>
<proteinExistence type="predicted"/>
<reference evidence="1" key="2">
    <citation type="submission" date="2021-08" db="EMBL/GenBank/DDBJ databases">
        <authorList>
            <person name="Tani A."/>
            <person name="Ola A."/>
            <person name="Ogura Y."/>
            <person name="Katsura K."/>
            <person name="Hayashi T."/>
        </authorList>
    </citation>
    <scope>NUCLEOTIDE SEQUENCE</scope>
    <source>
        <strain evidence="1">DSM 16372</strain>
    </source>
</reference>
<gene>
    <name evidence="1" type="ORF">BHAOGJBA_0399</name>
</gene>
<reference evidence="1" key="1">
    <citation type="journal article" date="2016" name="Front. Microbiol.">
        <title>Genome Sequence of the Piezophilic, Mesophilic Sulfate-Reducing Bacterium Desulfovibrio indicus J2T.</title>
        <authorList>
            <person name="Cao J."/>
            <person name="Maignien L."/>
            <person name="Shao Z."/>
            <person name="Alain K."/>
            <person name="Jebbar M."/>
        </authorList>
    </citation>
    <scope>NUCLEOTIDE SEQUENCE</scope>
    <source>
        <strain evidence="1">DSM 16372</strain>
    </source>
</reference>
<keyword evidence="2" id="KW-1185">Reference proteome</keyword>
<organism evidence="1 2">
    <name type="scientific">Methylobacterium hispanicum</name>
    <dbReference type="NCBI Taxonomy" id="270350"/>
    <lineage>
        <taxon>Bacteria</taxon>
        <taxon>Pseudomonadati</taxon>
        <taxon>Pseudomonadota</taxon>
        <taxon>Alphaproteobacteria</taxon>
        <taxon>Hyphomicrobiales</taxon>
        <taxon>Methylobacteriaceae</taxon>
        <taxon>Methylobacterium</taxon>
    </lineage>
</organism>
<dbReference type="EMBL" id="BPQO01000001">
    <property type="protein sequence ID" value="GJD86901.1"/>
    <property type="molecule type" value="Genomic_DNA"/>
</dbReference>
<dbReference type="Proteomes" id="UP001055247">
    <property type="component" value="Unassembled WGS sequence"/>
</dbReference>
<comment type="caution">
    <text evidence="1">The sequence shown here is derived from an EMBL/GenBank/DDBJ whole genome shotgun (WGS) entry which is preliminary data.</text>
</comment>
<dbReference type="InterPro" id="IPR023393">
    <property type="entry name" value="START-like_dom_sf"/>
</dbReference>
<dbReference type="RefSeq" id="WP_066925805.1">
    <property type="nucleotide sequence ID" value="NZ_BPQO01000001.1"/>
</dbReference>
<accession>A0AAV4ZEQ7</accession>
<dbReference type="AlphaFoldDB" id="A0AAV4ZEQ7"/>
<sequence length="173" mass="19958">MSKSPEIVLGKIAKKIEVRDHYLSRRLEASTGHAYLTWRDPESFLHWFVPPQLTVISYEHDAKQNRLVLRDHLGNTSEYRLRYERDELNAVIQLCGGECFGDQRGGEVQSIFTVMFDELSAPCEELSEDAKVTFVQLLIRHPTVAAWYSADGCGLHELWTAAFERYVQRVEAR</sequence>